<keyword evidence="1" id="KW-0234">DNA repair</keyword>
<comment type="function">
    <text evidence="1">Key component of the cytosolic iron-sulfur protein assembly (CIA) complex, a multiprotein complex that mediates the incorporation of iron-sulfur cluster into apoproteins specifically involved in DNA metabolism and genomic integrity. In the CIA complex, MMS19 acts as an adapter between early-acting CIA components and a subset of cellular target iron-sulfur proteins.</text>
</comment>
<dbReference type="Proteomes" id="UP000688137">
    <property type="component" value="Unassembled WGS sequence"/>
</dbReference>
<dbReference type="InterPro" id="IPR039920">
    <property type="entry name" value="MMS19"/>
</dbReference>
<keyword evidence="1" id="KW-0227">DNA damage</keyword>
<evidence type="ECO:0000313" key="4">
    <source>
        <dbReference type="Proteomes" id="UP000688137"/>
    </source>
</evidence>
<evidence type="ECO:0000259" key="2">
    <source>
        <dbReference type="Pfam" id="PF14500"/>
    </source>
</evidence>
<dbReference type="GO" id="GO:0006281">
    <property type="term" value="P:DNA repair"/>
    <property type="evidence" value="ECO:0007669"/>
    <property type="project" value="UniProtKB-UniRule"/>
</dbReference>
<reference evidence="3" key="1">
    <citation type="submission" date="2021-01" db="EMBL/GenBank/DDBJ databases">
        <authorList>
            <consortium name="Genoscope - CEA"/>
            <person name="William W."/>
        </authorList>
    </citation>
    <scope>NUCLEOTIDE SEQUENCE</scope>
</reference>
<evidence type="ECO:0000256" key="1">
    <source>
        <dbReference type="RuleBase" id="RU367072"/>
    </source>
</evidence>
<sequence>MLNVLKQLQNEMTSKDDQIRAKATHNFREQLELINVNQEESTFLIEFFLHKLSDPQSLLDTTYILLKLSKSQKNIHPQLIKMIQNKQIIIPSFSREARINLYQIFLIYPITFEIASAILQSIIGEKDPRNILVAFQLCDAILQENKVGIQYKREIFEFLDCYYPIEFNEKADPRFQIKKVEIEDILNKCLFSEVLLDDSILLLQDKIVSAYDRAQGSALKSVMWIIKNQNKITVQQIEEIFESIQKLTDQVIMDDDVVLLIPITLKEICNHEKYSKVKAKIKKISLKTIEEIPATQQGFIYFNFLKLLIQNNDEMIFKDIIQIFNKKFDTKNINVTQKRLENVISTIEEYKKYDKDYISELDNNLKLQLYDTLQQGIIHKVQNVFILTLKCLTDIMKYYPDQLSNLESILFNQINKRELIEQQCILDYFSKIGIVDIKQYQQLLTLWENNNKLLYDYSLTCSLYNIQDHFSQFTLNIISNQHYQIKQEQISALKSYLENGLILQSQRQDQAQLVINQIYNPLSKNIKNKLIKQLIRFIFKQFPICQKIIQQMTLEFILNLEDEQLYYYIPLIMDQELNENLVQSILEIIYKQEFIQTNIQINKKYVYKVIYSCLSKYQKELNLEFPQISIMEIQYNDYKLNQMKLFLVLLRQQILINNVKAIEKLNEISQSHPQIICEVIKHKDIQNNAFLQKSIVEIIRQINHKQTLNYLINQIEEEFINDLVNLELLQIIIEHFNDKKIDQLKQLNLIVNWCKLLNLKVIEQLAKIETNNIKVLYTLINIVMNNFEEAKYNLDLYNMGINLFKRYLNYHKRIVRQAAQEAINEWYIVFYKGL</sequence>
<evidence type="ECO:0000313" key="3">
    <source>
        <dbReference type="EMBL" id="CAD8064081.1"/>
    </source>
</evidence>
<dbReference type="InterPro" id="IPR029240">
    <property type="entry name" value="MMS19_N"/>
</dbReference>
<dbReference type="PANTHER" id="PTHR12891:SF0">
    <property type="entry name" value="MMS19 NUCLEOTIDE EXCISION REPAIR PROTEIN HOMOLOG"/>
    <property type="match status" value="1"/>
</dbReference>
<dbReference type="GO" id="GO:0051604">
    <property type="term" value="P:protein maturation"/>
    <property type="evidence" value="ECO:0007669"/>
    <property type="project" value="UniProtKB-UniRule"/>
</dbReference>
<dbReference type="EMBL" id="CAJJDM010000034">
    <property type="protein sequence ID" value="CAD8064081.1"/>
    <property type="molecule type" value="Genomic_DNA"/>
</dbReference>
<dbReference type="GO" id="GO:0005634">
    <property type="term" value="C:nucleus"/>
    <property type="evidence" value="ECO:0007669"/>
    <property type="project" value="UniProtKB-SubCell"/>
</dbReference>
<proteinExistence type="inferred from homology"/>
<dbReference type="PANTHER" id="PTHR12891">
    <property type="entry name" value="DNA REPAIR/TRANSCRIPTION PROTEIN MET18/MMS19"/>
    <property type="match status" value="1"/>
</dbReference>
<accession>A0A8S1LC48</accession>
<dbReference type="Pfam" id="PF14500">
    <property type="entry name" value="MMS19_N"/>
    <property type="match status" value="1"/>
</dbReference>
<keyword evidence="4" id="KW-1185">Reference proteome</keyword>
<dbReference type="GO" id="GO:0097361">
    <property type="term" value="C:cytosolic [4Fe-4S] assembly targeting complex"/>
    <property type="evidence" value="ECO:0007669"/>
    <property type="project" value="UniProtKB-UniRule"/>
</dbReference>
<name>A0A8S1LC48_PARPR</name>
<comment type="caution">
    <text evidence="3">The sequence shown here is derived from an EMBL/GenBank/DDBJ whole genome shotgun (WGS) entry which is preliminary data.</text>
</comment>
<organism evidence="3 4">
    <name type="scientific">Paramecium primaurelia</name>
    <dbReference type="NCBI Taxonomy" id="5886"/>
    <lineage>
        <taxon>Eukaryota</taxon>
        <taxon>Sar</taxon>
        <taxon>Alveolata</taxon>
        <taxon>Ciliophora</taxon>
        <taxon>Intramacronucleata</taxon>
        <taxon>Oligohymenophorea</taxon>
        <taxon>Peniculida</taxon>
        <taxon>Parameciidae</taxon>
        <taxon>Paramecium</taxon>
    </lineage>
</organism>
<keyword evidence="1" id="KW-0539">Nucleus</keyword>
<gene>
    <name evidence="3" type="ORF">PPRIM_AZ9-3.1.T0350287</name>
</gene>
<dbReference type="AlphaFoldDB" id="A0A8S1LC48"/>
<dbReference type="GO" id="GO:0016226">
    <property type="term" value="P:iron-sulfur cluster assembly"/>
    <property type="evidence" value="ECO:0007669"/>
    <property type="project" value="UniProtKB-UniRule"/>
</dbReference>
<comment type="subcellular location">
    <subcellularLocation>
        <location evidence="1">Nucleus</location>
    </subcellularLocation>
</comment>
<protein>
    <recommendedName>
        <fullName evidence="1">MMS19 nucleotide excision repair protein</fullName>
    </recommendedName>
</protein>
<feature type="domain" description="MMS19 N-terminal" evidence="2">
    <location>
        <begin position="6"/>
        <end position="245"/>
    </location>
</feature>
<comment type="similarity">
    <text evidence="1">Belongs to the MET18/MMS19 family.</text>
</comment>